<dbReference type="GO" id="GO:0006730">
    <property type="term" value="P:one-carbon metabolic process"/>
    <property type="evidence" value="ECO:0007669"/>
    <property type="project" value="InterPro"/>
</dbReference>
<reference evidence="4" key="1">
    <citation type="submission" date="2014-07" db="EMBL/GenBank/DDBJ databases">
        <authorList>
            <person name="Hornung V.Bastian."/>
        </authorList>
    </citation>
    <scope>NUCLEOTIDE SEQUENCE</scope>
    <source>
        <strain evidence="4">PCE-S</strain>
    </source>
</reference>
<keyword evidence="2 4" id="KW-0489">Methyltransferase</keyword>
<evidence type="ECO:0000313" key="4">
    <source>
        <dbReference type="EMBL" id="CDX03265.1"/>
    </source>
</evidence>
<evidence type="ECO:0000256" key="2">
    <source>
        <dbReference type="ARBA" id="ARBA00022603"/>
    </source>
</evidence>
<dbReference type="AlphaFoldDB" id="A0A098B4E7"/>
<dbReference type="PATRIC" id="fig|49338.4.peg.3632"/>
<evidence type="ECO:0000256" key="3">
    <source>
        <dbReference type="ARBA" id="ARBA00022679"/>
    </source>
</evidence>
<keyword evidence="3 4" id="KW-0808">Transferase</keyword>
<dbReference type="NCBIfam" id="NF002142">
    <property type="entry name" value="PRK00979.1-1"/>
    <property type="match status" value="1"/>
</dbReference>
<dbReference type="EMBL" id="LK996017">
    <property type="protein sequence ID" value="CDX03265.1"/>
    <property type="molecule type" value="Genomic_DNA"/>
</dbReference>
<dbReference type="OMA" id="FYARHKI"/>
<gene>
    <name evidence="4" type="ORF">DPCES_3379</name>
</gene>
<name>A0A098B4E7_DESHA</name>
<dbReference type="Pfam" id="PF02007">
    <property type="entry name" value="MtrH"/>
    <property type="match status" value="1"/>
</dbReference>
<dbReference type="RefSeq" id="WP_005816523.1">
    <property type="nucleotide sequence ID" value="NZ_CABKQQ010000060.1"/>
</dbReference>
<dbReference type="NCBIfam" id="NF002145">
    <property type="entry name" value="PRK00979.1-4"/>
    <property type="match status" value="1"/>
</dbReference>
<protein>
    <submittedName>
        <fullName evidence="4">Methyltransferase II</fullName>
    </submittedName>
</protein>
<proteinExistence type="inferred from homology"/>
<dbReference type="PIRSF" id="PIRSF004960">
    <property type="entry name" value="MtrH_MtxH"/>
    <property type="match status" value="1"/>
</dbReference>
<organism evidence="4">
    <name type="scientific">Desulfitobacterium hafniense</name>
    <name type="common">Desulfitobacterium frappieri</name>
    <dbReference type="NCBI Taxonomy" id="49338"/>
    <lineage>
        <taxon>Bacteria</taxon>
        <taxon>Bacillati</taxon>
        <taxon>Bacillota</taxon>
        <taxon>Clostridia</taxon>
        <taxon>Eubacteriales</taxon>
        <taxon>Desulfitobacteriaceae</taxon>
        <taxon>Desulfitobacterium</taxon>
    </lineage>
</organism>
<dbReference type="InterPro" id="IPR023467">
    <property type="entry name" value="MeTrfase_MtrH/MtxH"/>
</dbReference>
<dbReference type="GO" id="GO:0032259">
    <property type="term" value="P:methylation"/>
    <property type="evidence" value="ECO:0007669"/>
    <property type="project" value="UniProtKB-KW"/>
</dbReference>
<dbReference type="Gene3D" id="3.20.20.20">
    <property type="entry name" value="Dihydropteroate synthase-like"/>
    <property type="match status" value="1"/>
</dbReference>
<dbReference type="GO" id="GO:0008168">
    <property type="term" value="F:methyltransferase activity"/>
    <property type="evidence" value="ECO:0007669"/>
    <property type="project" value="UniProtKB-KW"/>
</dbReference>
<comment type="similarity">
    <text evidence="1">Belongs to the MtrH family.</text>
</comment>
<dbReference type="InterPro" id="IPR011005">
    <property type="entry name" value="Dihydropteroate_synth-like_sf"/>
</dbReference>
<dbReference type="SMR" id="A0A098B4E7"/>
<dbReference type="SUPFAM" id="SSF51717">
    <property type="entry name" value="Dihydropteroate synthetase-like"/>
    <property type="match status" value="1"/>
</dbReference>
<evidence type="ECO:0000256" key="1">
    <source>
        <dbReference type="ARBA" id="ARBA00006230"/>
    </source>
</evidence>
<accession>A0A098B4E7</accession>
<sequence length="306" mass="33459">MFKFTAQQHVYDINGVKVGGQPGEYPTVLIGSIFYRGHKIVSDGQKGIFDKDAAKALLDQEAELSAETGNPFIIDVLGESVEALTKYVEFILENTTAPFLLDSISPDVRVGALKNLGKDPEIQKRLIYNSIEEHYTEEELAAIKEAGLKTAVILAFSKKALKPNARIDLLQGKDDKEGLIAAAKRAGIEQFLVDPGVLDVASNSWTTEAINVVKEQFGYPGGCAPSNAVYLWKKMRSKGTPFFEVAGAAVFTYPITQGADFILYGPMMNAPWVYRAIATTDAMIAYNNKLTGVKMGTTEHPLLKIF</sequence>